<dbReference type="NCBIfam" id="TIGR04183">
    <property type="entry name" value="Por_Secre_tail"/>
    <property type="match status" value="1"/>
</dbReference>
<protein>
    <submittedName>
        <fullName evidence="3">Repeat protein (TIGR03803 family)</fullName>
    </submittedName>
</protein>
<dbReference type="Gene3D" id="2.60.40.10">
    <property type="entry name" value="Immunoglobulins"/>
    <property type="match status" value="1"/>
</dbReference>
<dbReference type="InterPro" id="IPR022519">
    <property type="entry name" value="Gloeo/Verruco_rpt"/>
</dbReference>
<dbReference type="InterPro" id="IPR013783">
    <property type="entry name" value="Ig-like_fold"/>
</dbReference>
<sequence>MKSLFLATLAIFLSGSACAQTIQRLFGMTSESGRFYKGSVFSANFNGRNLVEEYGFDLARPGENGCDELFEYNGEFYATAWQGNWGAIIKWNPTTKVFTKLHDFDESCYGPEGNLYFHNGKLYGLTMYSGDQDAGIIYELDLATGVFTKKKETGSLLKGTFLTSHGLSFMNGKFYGVVMNVVSNSEKSIFFEWDPVTNNFTKTLQIPDGTKPGTYRAMVAYNNKLYGIGTSLTNTNGVIFEWDVAANTYTIKKQFASGSDGAGPFHELALKANKFYGSTYKGGANNSGVLFEWDPATNIYTKKIDLPADSPKYGLNSPRMTLFNDKFFSTGIAGPNGEGYIYEWDPASNAFSIRYNFDAQIGSQPKTRLVLWNNKFYSSTYAGGKLSGGIMFAWDPITGAFDKQFDFNESNGTSALGSLALKGDKLYGMTSKGGSEGQGLIFEFDINTKTYKRMQDLDLAKGGNPEGGLTLKDGKFYGMAKNGGANNMGTLFEWDPDNNLFVKKHDFSGADGAMPTGNLTLENGKLYGMTQYGGANNYGVIFEWDPGLDSYTKRIDLSEPEGGLPHGELTMQNGKFYGMTSAGGASHEGVIFEWDPSTNMYTKKIDFDASRGTKPMGGLAWWKNSFHGFTSGGGSNTTGTFFSWDPATNVFTKKANMEFSLGQVLSTPVVNYGKLYSLASFGGIGGGGALLEWEESGNYYQASSSFTPAIGQKPMYTTLTVVKVAARISSSTPGCLTSESLSDGTDVPHTWRPIVDQNGDIVAELNGNENAIQYAFAYVYSYNTSGAPLQDRNGLLYLGRNMTLVWTATNTIPGAPTTARFYVRKEEVDALIEAHNAKPDNIPITGINDLNVFRNNVGDCTPRITATASPIPSTVEPYPGGYVFTFTAENRSTFYVASKNISALPVRLADFTAQEQEGNAVLSWKTVEEVNFSRFEIQRSTDAKNFVTIGNVKSETKGTGGKYRFTDKDLSMQRGSNAYYRLKMIDLDESFAYSSVVQLPLKGLSASVYPNPANKNVQVDLSWETPTTWQILDTNGSTVAFGRAASGKFEVDVRQLNPGFYILKVNSDQLHNNFKLIRE</sequence>
<reference evidence="3 4" key="1">
    <citation type="submission" date="2023-07" db="EMBL/GenBank/DDBJ databases">
        <title>Sorghum-associated microbial communities from plants grown in Nebraska, USA.</title>
        <authorList>
            <person name="Schachtman D."/>
        </authorList>
    </citation>
    <scope>NUCLEOTIDE SEQUENCE [LARGE SCALE GENOMIC DNA]</scope>
    <source>
        <strain evidence="3 4">BE57</strain>
    </source>
</reference>
<feature type="domain" description="Secretion system C-terminal sorting" evidence="2">
    <location>
        <begin position="1008"/>
        <end position="1071"/>
    </location>
</feature>
<evidence type="ECO:0000313" key="4">
    <source>
        <dbReference type="Proteomes" id="UP001264980"/>
    </source>
</evidence>
<keyword evidence="1" id="KW-0732">Signal</keyword>
<feature type="signal peptide" evidence="1">
    <location>
        <begin position="1"/>
        <end position="19"/>
    </location>
</feature>
<dbReference type="SUPFAM" id="SSF63825">
    <property type="entry name" value="YWTD domain"/>
    <property type="match status" value="1"/>
</dbReference>
<feature type="chain" id="PRO_5045685204" evidence="1">
    <location>
        <begin position="20"/>
        <end position="1079"/>
    </location>
</feature>
<proteinExistence type="predicted"/>
<dbReference type="SUPFAM" id="SSF50965">
    <property type="entry name" value="Galactose oxidase, central domain"/>
    <property type="match status" value="2"/>
</dbReference>
<gene>
    <name evidence="3" type="ORF">J2W84_001357</name>
</gene>
<evidence type="ECO:0000259" key="2">
    <source>
        <dbReference type="Pfam" id="PF18962"/>
    </source>
</evidence>
<dbReference type="EMBL" id="JAVDTI010000001">
    <property type="protein sequence ID" value="MDR6804320.1"/>
    <property type="molecule type" value="Genomic_DNA"/>
</dbReference>
<dbReference type="InterPro" id="IPR026444">
    <property type="entry name" value="Secre_tail"/>
</dbReference>
<dbReference type="InterPro" id="IPR011043">
    <property type="entry name" value="Gal_Oxase/kelch_b-propeller"/>
</dbReference>
<evidence type="ECO:0000313" key="3">
    <source>
        <dbReference type="EMBL" id="MDR6804320.1"/>
    </source>
</evidence>
<dbReference type="Pfam" id="PF18962">
    <property type="entry name" value="Por_Secre_tail"/>
    <property type="match status" value="1"/>
</dbReference>
<comment type="caution">
    <text evidence="3">The sequence shown here is derived from an EMBL/GenBank/DDBJ whole genome shotgun (WGS) entry which is preliminary data.</text>
</comment>
<dbReference type="Proteomes" id="UP001264980">
    <property type="component" value="Unassembled WGS sequence"/>
</dbReference>
<keyword evidence="4" id="KW-1185">Reference proteome</keyword>
<dbReference type="PROSITE" id="PS51257">
    <property type="entry name" value="PROKAR_LIPOPROTEIN"/>
    <property type="match status" value="1"/>
</dbReference>
<accession>A0ABU1QU93</accession>
<evidence type="ECO:0000256" key="1">
    <source>
        <dbReference type="SAM" id="SignalP"/>
    </source>
</evidence>
<name>A0ABU1QU93_9BACT</name>
<organism evidence="3 4">
    <name type="scientific">Dyadobacter fermentans</name>
    <dbReference type="NCBI Taxonomy" id="94254"/>
    <lineage>
        <taxon>Bacteria</taxon>
        <taxon>Pseudomonadati</taxon>
        <taxon>Bacteroidota</taxon>
        <taxon>Cytophagia</taxon>
        <taxon>Cytophagales</taxon>
        <taxon>Spirosomataceae</taxon>
        <taxon>Dyadobacter</taxon>
    </lineage>
</organism>
<dbReference type="NCBIfam" id="TIGR03803">
    <property type="entry name" value="Gloeo_Verruco"/>
    <property type="match status" value="8"/>
</dbReference>
<dbReference type="RefSeq" id="WP_309981614.1">
    <property type="nucleotide sequence ID" value="NZ_JAVDTI010000001.1"/>
</dbReference>